<dbReference type="InterPro" id="IPR002402">
    <property type="entry name" value="Cyt_P450_E_grp-II"/>
</dbReference>
<comment type="similarity">
    <text evidence="2 9">Belongs to the cytochrome P450 family.</text>
</comment>
<dbReference type="OrthoDB" id="1470350at2759"/>
<dbReference type="CDD" id="cd11063">
    <property type="entry name" value="CYP52"/>
    <property type="match status" value="1"/>
</dbReference>
<dbReference type="AlphaFoldDB" id="A0A9P7Y778"/>
<dbReference type="InterPro" id="IPR001128">
    <property type="entry name" value="Cyt_P450"/>
</dbReference>
<accession>A0A9P7Y778</accession>
<keyword evidence="11" id="KW-1185">Reference proteome</keyword>
<dbReference type="SUPFAM" id="SSF48264">
    <property type="entry name" value="Cytochrome P450"/>
    <property type="match status" value="1"/>
</dbReference>
<dbReference type="GO" id="GO:0016712">
    <property type="term" value="F:oxidoreductase activity, acting on paired donors, with incorporation or reduction of molecular oxygen, reduced flavin or flavoprotein as one donor, and incorporation of one atom of oxygen"/>
    <property type="evidence" value="ECO:0007669"/>
    <property type="project" value="InterPro"/>
</dbReference>
<evidence type="ECO:0000256" key="7">
    <source>
        <dbReference type="ARBA" id="ARBA00023033"/>
    </source>
</evidence>
<dbReference type="PANTHER" id="PTHR24287">
    <property type="entry name" value="P450, PUTATIVE (EUROFUNG)-RELATED"/>
    <property type="match status" value="1"/>
</dbReference>
<dbReference type="EMBL" id="MU252362">
    <property type="protein sequence ID" value="KAG9227957.1"/>
    <property type="molecule type" value="Genomic_DNA"/>
</dbReference>
<evidence type="ECO:0000256" key="2">
    <source>
        <dbReference type="ARBA" id="ARBA00010617"/>
    </source>
</evidence>
<evidence type="ECO:0000256" key="1">
    <source>
        <dbReference type="ARBA" id="ARBA00001971"/>
    </source>
</evidence>
<evidence type="ECO:0000256" key="3">
    <source>
        <dbReference type="ARBA" id="ARBA00022617"/>
    </source>
</evidence>
<dbReference type="Proteomes" id="UP000824998">
    <property type="component" value="Unassembled WGS sequence"/>
</dbReference>
<comment type="cofactor">
    <cofactor evidence="1 8">
        <name>heme</name>
        <dbReference type="ChEBI" id="CHEBI:30413"/>
    </cofactor>
</comment>
<dbReference type="PANTHER" id="PTHR24287:SF1">
    <property type="entry name" value="P450, PUTATIVE (EUROFUNG)-RELATED"/>
    <property type="match status" value="1"/>
</dbReference>
<name>A0A9P7Y778_9HELO</name>
<keyword evidence="6 8" id="KW-0408">Iron</keyword>
<evidence type="ECO:0000256" key="4">
    <source>
        <dbReference type="ARBA" id="ARBA00022723"/>
    </source>
</evidence>
<sequence length="504" mass="56278">MAYSFSTVVALLTLVFAVKRVINSISIAIFKRRNGCQQECRVSQLDPILGLDVFRIQLAAFKNKGVLSLAKARYDTYGLTWSINLLGNRFYNTIETENIKSILATNFKDFGIGGRQKAFNPLLGSGIFTTDGAQWEHSRSLIRPSFTRSQVADLDTFEAHIKQLLAKIPRDGTTFDLQPLLFKLTLDSATEFLFGESVNSLSSAVGSEQERVGKAFDFAQSKLALRIRMGNLSFLQGGREFTKACKEVHEFFDEIVRKQLEKTEPKDAEKSIDSPGKKGKYRFLDELIKSTRDPKQLRDELLNILLAGRDTTASLLSNTIHALVRNPKVWRNLRAEINGLDGAKPDYETLRNLKYLKYVLNESLRLFPVVPVNVRFALKDTILPVGGGTDGQSPLYIPRGGTIAYSVYSLHRRTDIYGADAETFRPERWAPEEGLRPGWAYIPFNGGPRICVGQQFALTEASYTIVRLVQEFGDSLEDRDGSDWVEQVALTAASANGVKVAVAV</sequence>
<keyword evidence="3 8" id="KW-0349">Heme</keyword>
<evidence type="ECO:0000313" key="10">
    <source>
        <dbReference type="EMBL" id="KAG9227957.1"/>
    </source>
</evidence>
<dbReference type="PRINTS" id="PR01239">
    <property type="entry name" value="EP450IICYP52"/>
</dbReference>
<evidence type="ECO:0000256" key="9">
    <source>
        <dbReference type="RuleBase" id="RU000461"/>
    </source>
</evidence>
<evidence type="ECO:0000256" key="5">
    <source>
        <dbReference type="ARBA" id="ARBA00023002"/>
    </source>
</evidence>
<comment type="caution">
    <text evidence="10">The sequence shown here is derived from an EMBL/GenBank/DDBJ whole genome shotgun (WGS) entry which is preliminary data.</text>
</comment>
<dbReference type="GO" id="GO:0005506">
    <property type="term" value="F:iron ion binding"/>
    <property type="evidence" value="ECO:0007669"/>
    <property type="project" value="InterPro"/>
</dbReference>
<evidence type="ECO:0000256" key="8">
    <source>
        <dbReference type="PIRSR" id="PIRSR602402-1"/>
    </source>
</evidence>
<evidence type="ECO:0000313" key="11">
    <source>
        <dbReference type="Proteomes" id="UP000824998"/>
    </source>
</evidence>
<keyword evidence="5 9" id="KW-0560">Oxidoreductase</keyword>
<evidence type="ECO:0000256" key="6">
    <source>
        <dbReference type="ARBA" id="ARBA00023004"/>
    </source>
</evidence>
<proteinExistence type="inferred from homology"/>
<protein>
    <submittedName>
        <fullName evidence="10">Cytochrome P450 alkane hydroxylase</fullName>
    </submittedName>
</protein>
<dbReference type="InterPro" id="IPR002974">
    <property type="entry name" value="Cyt_P450_E_CYP52_ascomycetes"/>
</dbReference>
<dbReference type="Gene3D" id="1.10.630.10">
    <property type="entry name" value="Cytochrome P450"/>
    <property type="match status" value="1"/>
</dbReference>
<reference evidence="10" key="1">
    <citation type="journal article" date="2021" name="IMA Fungus">
        <title>Genomic characterization of three marine fungi, including Emericellopsis atlantica sp. nov. with signatures of a generalist lifestyle and marine biomass degradation.</title>
        <authorList>
            <person name="Hagestad O.C."/>
            <person name="Hou L."/>
            <person name="Andersen J.H."/>
            <person name="Hansen E.H."/>
            <person name="Altermark B."/>
            <person name="Li C."/>
            <person name="Kuhnert E."/>
            <person name="Cox R.J."/>
            <person name="Crous P.W."/>
            <person name="Spatafora J.W."/>
            <person name="Lail K."/>
            <person name="Amirebrahimi M."/>
            <person name="Lipzen A."/>
            <person name="Pangilinan J."/>
            <person name="Andreopoulos W."/>
            <person name="Hayes R.D."/>
            <person name="Ng V."/>
            <person name="Grigoriev I.V."/>
            <person name="Jackson S.A."/>
            <person name="Sutton T.D.S."/>
            <person name="Dobson A.D.W."/>
            <person name="Rama T."/>
        </authorList>
    </citation>
    <scope>NUCLEOTIDE SEQUENCE</scope>
    <source>
        <strain evidence="10">TRa018bII</strain>
    </source>
</reference>
<dbReference type="PRINTS" id="PR00385">
    <property type="entry name" value="P450"/>
</dbReference>
<keyword evidence="7 9" id="KW-0503">Monooxygenase</keyword>
<dbReference type="GO" id="GO:0020037">
    <property type="term" value="F:heme binding"/>
    <property type="evidence" value="ECO:0007669"/>
    <property type="project" value="InterPro"/>
</dbReference>
<organism evidence="10 11">
    <name type="scientific">Amylocarpus encephaloides</name>
    <dbReference type="NCBI Taxonomy" id="45428"/>
    <lineage>
        <taxon>Eukaryota</taxon>
        <taxon>Fungi</taxon>
        <taxon>Dikarya</taxon>
        <taxon>Ascomycota</taxon>
        <taxon>Pezizomycotina</taxon>
        <taxon>Leotiomycetes</taxon>
        <taxon>Helotiales</taxon>
        <taxon>Helotiales incertae sedis</taxon>
        <taxon>Amylocarpus</taxon>
    </lineage>
</organism>
<dbReference type="PRINTS" id="PR00464">
    <property type="entry name" value="EP450II"/>
</dbReference>
<dbReference type="Pfam" id="PF00067">
    <property type="entry name" value="p450"/>
    <property type="match status" value="1"/>
</dbReference>
<dbReference type="InterPro" id="IPR047146">
    <property type="entry name" value="Cyt_P450_E_CYP52_fungi"/>
</dbReference>
<dbReference type="InterPro" id="IPR036396">
    <property type="entry name" value="Cyt_P450_sf"/>
</dbReference>
<feature type="binding site" description="axial binding residue" evidence="8">
    <location>
        <position position="451"/>
    </location>
    <ligand>
        <name>heme</name>
        <dbReference type="ChEBI" id="CHEBI:30413"/>
    </ligand>
    <ligandPart>
        <name>Fe</name>
        <dbReference type="ChEBI" id="CHEBI:18248"/>
    </ligandPart>
</feature>
<dbReference type="PROSITE" id="PS00086">
    <property type="entry name" value="CYTOCHROME_P450"/>
    <property type="match status" value="1"/>
</dbReference>
<gene>
    <name evidence="10" type="ORF">BJ875DRAFT_6684</name>
</gene>
<keyword evidence="4 8" id="KW-0479">Metal-binding</keyword>
<dbReference type="InterPro" id="IPR017972">
    <property type="entry name" value="Cyt_P450_CS"/>
</dbReference>